<evidence type="ECO:0000259" key="5">
    <source>
        <dbReference type="PROSITE" id="PS51918"/>
    </source>
</evidence>
<dbReference type="InterPro" id="IPR007197">
    <property type="entry name" value="rSAM"/>
</dbReference>
<protein>
    <submittedName>
        <fullName evidence="6">DNA repair photolyase</fullName>
    </submittedName>
</protein>
<evidence type="ECO:0000256" key="3">
    <source>
        <dbReference type="ARBA" id="ARBA00023014"/>
    </source>
</evidence>
<feature type="domain" description="Radical SAM core" evidence="5">
    <location>
        <begin position="78"/>
        <end position="341"/>
    </location>
</feature>
<reference evidence="6 7" key="1">
    <citation type="submission" date="2016-10" db="EMBL/GenBank/DDBJ databases">
        <authorList>
            <person name="de Groot N.N."/>
        </authorList>
    </citation>
    <scope>NUCLEOTIDE SEQUENCE [LARGE SCALE GENOMIC DNA]</scope>
    <source>
        <strain evidence="6 7">DSM 22489</strain>
    </source>
</reference>
<dbReference type="AlphaFoldDB" id="A0A1H6B0H3"/>
<dbReference type="InterPro" id="IPR006638">
    <property type="entry name" value="Elp3/MiaA/NifB-like_rSAM"/>
</dbReference>
<sequence>MANHEIGIPKDHEIESAAAVEMPTSPAAPATTLFPILDSRPAGLARIAAEATHAEDGHLIEFRSMRSKSLLNHSVSKRMGWKAWTINPYRGCEFGCKYCYARYTHEFLRPEPITPVEPGTYEAPQQDWALAFEREIYLKENAAWLLEQELKSVPHDEELALGTATDPYQPIERRVGITRSILEVMARQQGRRLGIVTKSNLIVRDVDLLVRIAERNALVVHITVTTTDAALARKLEPRAPRPDLRLAAVKTLREAGVITGVLCSPLLPGINDSLRSLEQVASAAAAAGASFLGAHPLFLKSCSRPTYLSFVREHFPALVPDYERRYATKDFVDAGYRQRMALLVRRLCATHGLAERVTEAILTRDPKDPKADERKRYFTPRLPVDDPSMLSTAPAMDRKEPQKAVLEYPEPAQAALFG</sequence>
<name>A0A1H6B0H3_9BACT</name>
<feature type="region of interest" description="Disordered" evidence="4">
    <location>
        <begin position="380"/>
        <end position="404"/>
    </location>
</feature>
<keyword evidence="3" id="KW-0411">Iron-sulfur</keyword>
<dbReference type="GO" id="GO:0046872">
    <property type="term" value="F:metal ion binding"/>
    <property type="evidence" value="ECO:0007669"/>
    <property type="project" value="UniProtKB-KW"/>
</dbReference>
<keyword evidence="2" id="KW-0408">Iron</keyword>
<dbReference type="SFLD" id="SFLDS00029">
    <property type="entry name" value="Radical_SAM"/>
    <property type="match status" value="1"/>
</dbReference>
<keyword evidence="6" id="KW-0456">Lyase</keyword>
<dbReference type="PROSITE" id="PS51918">
    <property type="entry name" value="RADICAL_SAM"/>
    <property type="match status" value="1"/>
</dbReference>
<evidence type="ECO:0000256" key="1">
    <source>
        <dbReference type="ARBA" id="ARBA00022723"/>
    </source>
</evidence>
<gene>
    <name evidence="6" type="ORF">SAMN05421819_3413</name>
</gene>
<organism evidence="6 7">
    <name type="scientific">Bryocella elongata</name>
    <dbReference type="NCBI Taxonomy" id="863522"/>
    <lineage>
        <taxon>Bacteria</taxon>
        <taxon>Pseudomonadati</taxon>
        <taxon>Acidobacteriota</taxon>
        <taxon>Terriglobia</taxon>
        <taxon>Terriglobales</taxon>
        <taxon>Acidobacteriaceae</taxon>
        <taxon>Bryocella</taxon>
    </lineage>
</organism>
<dbReference type="Pfam" id="PF04055">
    <property type="entry name" value="Radical_SAM"/>
    <property type="match status" value="1"/>
</dbReference>
<dbReference type="PANTHER" id="PTHR43432">
    <property type="entry name" value="SLR0285 PROTEIN"/>
    <property type="match status" value="1"/>
</dbReference>
<dbReference type="Proteomes" id="UP000236728">
    <property type="component" value="Unassembled WGS sequence"/>
</dbReference>
<dbReference type="SMART" id="SM00729">
    <property type="entry name" value="Elp3"/>
    <property type="match status" value="1"/>
</dbReference>
<dbReference type="InterPro" id="IPR040086">
    <property type="entry name" value="MJ0683-like"/>
</dbReference>
<keyword evidence="7" id="KW-1185">Reference proteome</keyword>
<dbReference type="PANTHER" id="PTHR43432:SF3">
    <property type="entry name" value="SLR0285 PROTEIN"/>
    <property type="match status" value="1"/>
</dbReference>
<evidence type="ECO:0000313" key="6">
    <source>
        <dbReference type="EMBL" id="SEG54308.1"/>
    </source>
</evidence>
<accession>A0A1H6B0H3</accession>
<evidence type="ECO:0000256" key="4">
    <source>
        <dbReference type="SAM" id="MobiDB-lite"/>
    </source>
</evidence>
<dbReference type="GO" id="GO:0051536">
    <property type="term" value="F:iron-sulfur cluster binding"/>
    <property type="evidence" value="ECO:0007669"/>
    <property type="project" value="UniProtKB-KW"/>
</dbReference>
<dbReference type="RefSeq" id="WP_235011665.1">
    <property type="nucleotide sequence ID" value="NZ_FNVA01000006.1"/>
</dbReference>
<dbReference type="EMBL" id="FNVA01000006">
    <property type="protein sequence ID" value="SEG54308.1"/>
    <property type="molecule type" value="Genomic_DNA"/>
</dbReference>
<evidence type="ECO:0000256" key="2">
    <source>
        <dbReference type="ARBA" id="ARBA00023004"/>
    </source>
</evidence>
<dbReference type="GO" id="GO:0016829">
    <property type="term" value="F:lyase activity"/>
    <property type="evidence" value="ECO:0007669"/>
    <property type="project" value="UniProtKB-KW"/>
</dbReference>
<dbReference type="SFLD" id="SFLDG01084">
    <property type="entry name" value="Uncharacterised_Radical_SAM_Su"/>
    <property type="match status" value="1"/>
</dbReference>
<evidence type="ECO:0000313" key="7">
    <source>
        <dbReference type="Proteomes" id="UP000236728"/>
    </source>
</evidence>
<dbReference type="InterPro" id="IPR058240">
    <property type="entry name" value="rSAM_sf"/>
</dbReference>
<proteinExistence type="predicted"/>
<keyword evidence="1" id="KW-0479">Metal-binding</keyword>
<dbReference type="Gene3D" id="3.80.30.30">
    <property type="match status" value="1"/>
</dbReference>
<dbReference type="SUPFAM" id="SSF102114">
    <property type="entry name" value="Radical SAM enzymes"/>
    <property type="match status" value="1"/>
</dbReference>